<gene>
    <name evidence="7" type="ORF">SIL87_06830</name>
</gene>
<dbReference type="GO" id="GO:0016020">
    <property type="term" value="C:membrane"/>
    <property type="evidence" value="ECO:0007669"/>
    <property type="project" value="UniProtKB-SubCell"/>
</dbReference>
<dbReference type="GO" id="GO:0022900">
    <property type="term" value="P:electron transport chain"/>
    <property type="evidence" value="ECO:0007669"/>
    <property type="project" value="InterPro"/>
</dbReference>
<sequence>MNRARIFQPAKTAMQSGRAKTHRWVLEFEPAMAKVIDPLMGWTGSGDMMATEVRLSFDTRDEAVAYAERCGIAYDIEIPTEHRRRPKAYADNFKFDRRANWTH</sequence>
<evidence type="ECO:0000256" key="5">
    <source>
        <dbReference type="ARBA" id="ARBA00022982"/>
    </source>
</evidence>
<dbReference type="Gene3D" id="3.30.160.190">
    <property type="entry name" value="atu1810 like domain"/>
    <property type="match status" value="1"/>
</dbReference>
<comment type="caution">
    <text evidence="7">The sequence shown here is derived from an EMBL/GenBank/DDBJ whole genome shotgun (WGS) entry which is preliminary data.</text>
</comment>
<dbReference type="Proteomes" id="UP001279553">
    <property type="component" value="Unassembled WGS sequence"/>
</dbReference>
<accession>A0AAW9DNA5</accession>
<reference evidence="7 8" key="1">
    <citation type="submission" date="2023-11" db="EMBL/GenBank/DDBJ databases">
        <title>MicrobeMod: A computational toolkit for identifying prokaryotic methylation and restriction-modification with nanopore sequencing.</title>
        <authorList>
            <person name="Crits-Christoph A."/>
            <person name="Kang S.C."/>
            <person name="Lee H."/>
            <person name="Ostrov N."/>
        </authorList>
    </citation>
    <scope>NUCLEOTIDE SEQUENCE [LARGE SCALE GENOMIC DNA]</scope>
    <source>
        <strain evidence="7 8">DSMZ 700</strain>
    </source>
</reference>
<dbReference type="PANTHER" id="PTHR12219">
    <property type="entry name" value="NADH-UBIQUINONE OXIDOREDUCTASE"/>
    <property type="match status" value="1"/>
</dbReference>
<comment type="subcellular location">
    <subcellularLocation>
        <location evidence="1">Membrane</location>
    </subcellularLocation>
</comment>
<keyword evidence="6" id="KW-0472">Membrane</keyword>
<evidence type="ECO:0000256" key="1">
    <source>
        <dbReference type="ARBA" id="ARBA00004370"/>
    </source>
</evidence>
<proteinExistence type="predicted"/>
<evidence type="ECO:0000256" key="3">
    <source>
        <dbReference type="ARBA" id="ARBA00022660"/>
    </source>
</evidence>
<evidence type="ECO:0000256" key="4">
    <source>
        <dbReference type="ARBA" id="ARBA00022946"/>
    </source>
</evidence>
<evidence type="ECO:0000256" key="2">
    <source>
        <dbReference type="ARBA" id="ARBA00022448"/>
    </source>
</evidence>
<dbReference type="InterPro" id="IPR038532">
    <property type="entry name" value="NDUFS4-like_sf"/>
</dbReference>
<keyword evidence="4" id="KW-0809">Transit peptide</keyword>
<keyword evidence="5" id="KW-0249">Electron transport</keyword>
<keyword evidence="8" id="KW-1185">Reference proteome</keyword>
<dbReference type="Pfam" id="PF04800">
    <property type="entry name" value="NDUS4"/>
    <property type="match status" value="1"/>
</dbReference>
<organism evidence="7 8">
    <name type="scientific">Acidiphilium acidophilum</name>
    <name type="common">Thiobacillus acidophilus</name>
    <dbReference type="NCBI Taxonomy" id="76588"/>
    <lineage>
        <taxon>Bacteria</taxon>
        <taxon>Pseudomonadati</taxon>
        <taxon>Pseudomonadota</taxon>
        <taxon>Alphaproteobacteria</taxon>
        <taxon>Acetobacterales</taxon>
        <taxon>Acidocellaceae</taxon>
        <taxon>Acidiphilium</taxon>
    </lineage>
</organism>
<name>A0AAW9DNA5_ACIAO</name>
<protein>
    <submittedName>
        <fullName evidence="7">ETC complex I subunit</fullName>
    </submittedName>
</protein>
<dbReference type="InterPro" id="IPR006885">
    <property type="entry name" value="NADH_UbQ_FeS_4_mit-like"/>
</dbReference>
<dbReference type="RefSeq" id="WP_319613420.1">
    <property type="nucleotide sequence ID" value="NZ_JAWXYB010000018.1"/>
</dbReference>
<evidence type="ECO:0000313" key="7">
    <source>
        <dbReference type="EMBL" id="MDX5930475.1"/>
    </source>
</evidence>
<keyword evidence="2" id="KW-0813">Transport</keyword>
<evidence type="ECO:0000313" key="8">
    <source>
        <dbReference type="Proteomes" id="UP001279553"/>
    </source>
</evidence>
<dbReference type="EMBL" id="JAWXYB010000018">
    <property type="protein sequence ID" value="MDX5930475.1"/>
    <property type="molecule type" value="Genomic_DNA"/>
</dbReference>
<evidence type="ECO:0000256" key="6">
    <source>
        <dbReference type="ARBA" id="ARBA00023136"/>
    </source>
</evidence>
<dbReference type="PANTHER" id="PTHR12219:SF8">
    <property type="entry name" value="NADH DEHYDROGENASE [UBIQUINONE] IRON-SULFUR PROTEIN 4, MITOCHONDRIAL"/>
    <property type="match status" value="1"/>
</dbReference>
<keyword evidence="3" id="KW-0679">Respiratory chain</keyword>
<dbReference type="AlphaFoldDB" id="A0AAW9DNA5"/>